<dbReference type="InterPro" id="IPR057326">
    <property type="entry name" value="KR_dom"/>
</dbReference>
<dbReference type="PRINTS" id="PR00081">
    <property type="entry name" value="GDHRDH"/>
</dbReference>
<organism evidence="5 6">
    <name type="scientific">Sediminibacterium roseum</name>
    <dbReference type="NCBI Taxonomy" id="1978412"/>
    <lineage>
        <taxon>Bacteria</taxon>
        <taxon>Pseudomonadati</taxon>
        <taxon>Bacteroidota</taxon>
        <taxon>Chitinophagia</taxon>
        <taxon>Chitinophagales</taxon>
        <taxon>Chitinophagaceae</taxon>
        <taxon>Sediminibacterium</taxon>
    </lineage>
</organism>
<name>A0ABW9ZS89_9BACT</name>
<dbReference type="RefSeq" id="WP_161818295.1">
    <property type="nucleotide sequence ID" value="NZ_JAACJS010000012.1"/>
</dbReference>
<dbReference type="PROSITE" id="PS00061">
    <property type="entry name" value="ADH_SHORT"/>
    <property type="match status" value="1"/>
</dbReference>
<dbReference type="InterPro" id="IPR036291">
    <property type="entry name" value="NAD(P)-bd_dom_sf"/>
</dbReference>
<gene>
    <name evidence="5" type="ORF">GWC95_08590</name>
</gene>
<dbReference type="PANTHER" id="PTHR42901">
    <property type="entry name" value="ALCOHOL DEHYDROGENASE"/>
    <property type="match status" value="1"/>
</dbReference>
<dbReference type="PANTHER" id="PTHR42901:SF1">
    <property type="entry name" value="ALCOHOL DEHYDROGENASE"/>
    <property type="match status" value="1"/>
</dbReference>
<evidence type="ECO:0000259" key="4">
    <source>
        <dbReference type="SMART" id="SM00822"/>
    </source>
</evidence>
<comment type="caution">
    <text evidence="5">The sequence shown here is derived from an EMBL/GenBank/DDBJ whole genome shotgun (WGS) entry which is preliminary data.</text>
</comment>
<dbReference type="PRINTS" id="PR00080">
    <property type="entry name" value="SDRFAMILY"/>
</dbReference>
<evidence type="ECO:0000313" key="5">
    <source>
        <dbReference type="EMBL" id="NCI49976.1"/>
    </source>
</evidence>
<dbReference type="InterPro" id="IPR002347">
    <property type="entry name" value="SDR_fam"/>
</dbReference>
<dbReference type="SMART" id="SM00822">
    <property type="entry name" value="PKS_KR"/>
    <property type="match status" value="1"/>
</dbReference>
<evidence type="ECO:0000256" key="3">
    <source>
        <dbReference type="RuleBase" id="RU000363"/>
    </source>
</evidence>
<evidence type="ECO:0000256" key="2">
    <source>
        <dbReference type="ARBA" id="ARBA00023002"/>
    </source>
</evidence>
<dbReference type="PIRSF" id="PIRSF000126">
    <property type="entry name" value="11-beta-HSD1"/>
    <property type="match status" value="1"/>
</dbReference>
<comment type="similarity">
    <text evidence="1 3">Belongs to the short-chain dehydrogenases/reductases (SDR) family.</text>
</comment>
<evidence type="ECO:0000256" key="1">
    <source>
        <dbReference type="ARBA" id="ARBA00006484"/>
    </source>
</evidence>
<dbReference type="SUPFAM" id="SSF51735">
    <property type="entry name" value="NAD(P)-binding Rossmann-fold domains"/>
    <property type="match status" value="1"/>
</dbReference>
<dbReference type="Gene3D" id="3.40.50.720">
    <property type="entry name" value="NAD(P)-binding Rossmann-like Domain"/>
    <property type="match status" value="1"/>
</dbReference>
<proteinExistence type="inferred from homology"/>
<keyword evidence="6" id="KW-1185">Reference proteome</keyword>
<keyword evidence="2" id="KW-0560">Oxidoreductase</keyword>
<feature type="domain" description="Ketoreductase" evidence="4">
    <location>
        <begin position="5"/>
        <end position="182"/>
    </location>
</feature>
<accession>A0ABW9ZS89</accession>
<reference evidence="5 6" key="1">
    <citation type="submission" date="2020-01" db="EMBL/GenBank/DDBJ databases">
        <title>Genome analysis.</title>
        <authorList>
            <person name="Wu S."/>
            <person name="Wang G."/>
        </authorList>
    </citation>
    <scope>NUCLEOTIDE SEQUENCE [LARGE SCALE GENOMIC DNA]</scope>
    <source>
        <strain evidence="5 6">SYL130</strain>
    </source>
</reference>
<evidence type="ECO:0000313" key="6">
    <source>
        <dbReference type="Proteomes" id="UP000753802"/>
    </source>
</evidence>
<sequence>MPYALITGASKGIGKAIAAELAARKNDLLLVARSESLLKETAASLSTRFGIKADYLAVDLSAPDAVSKTMNWLKEKNYEVNMLVNNAGYGLSGDFDTYTAEEHKAMMQVNMTVPVELTSALIPELKKHPRSYILNIASSAAYQSVPGLAVYAASKSFLLSFSRALHFELRKTTISVTAVSPGGTDTDFANRAQVSAKAVKAGQKLNMTPEAVARIAVNAMYNGKTEIITGFVNKLGAAFAWLLPKKLTESTAAGLYKKD</sequence>
<dbReference type="Proteomes" id="UP000753802">
    <property type="component" value="Unassembled WGS sequence"/>
</dbReference>
<dbReference type="EMBL" id="JAACJS010000012">
    <property type="protein sequence ID" value="NCI49976.1"/>
    <property type="molecule type" value="Genomic_DNA"/>
</dbReference>
<dbReference type="CDD" id="cd05233">
    <property type="entry name" value="SDR_c"/>
    <property type="match status" value="1"/>
</dbReference>
<protein>
    <submittedName>
        <fullName evidence="5">SDR family oxidoreductase</fullName>
    </submittedName>
</protein>
<dbReference type="Pfam" id="PF00106">
    <property type="entry name" value="adh_short"/>
    <property type="match status" value="1"/>
</dbReference>
<dbReference type="InterPro" id="IPR020904">
    <property type="entry name" value="Sc_DH/Rdtase_CS"/>
</dbReference>